<feature type="transmembrane region" description="Helical" evidence="1">
    <location>
        <begin position="35"/>
        <end position="58"/>
    </location>
</feature>
<accession>A0ABV3LI42</accession>
<sequence length="168" mass="18880">MWLRRAFYRWLMPAAVVLPLWLLIGWGIFNAGGWAFLWVLFIAIPSVFIGQLALTLLVRARASVRETRMLSWWDVLGFGVWHALTIAVGCYPQTWFPLLLTAAIAVALGLFWLALRQLWNEARGAGGGIRVTIPTVGAPQPEAETERPRRAPADSEVFVIREKPASER</sequence>
<feature type="transmembrane region" description="Helical" evidence="1">
    <location>
        <begin position="7"/>
        <end position="29"/>
    </location>
</feature>
<protein>
    <submittedName>
        <fullName evidence="2">MFS transporter permease</fullName>
    </submittedName>
</protein>
<organism evidence="2 3">
    <name type="scientific">Microbacterium profundi</name>
    <dbReference type="NCBI Taxonomy" id="450380"/>
    <lineage>
        <taxon>Bacteria</taxon>
        <taxon>Bacillati</taxon>
        <taxon>Actinomycetota</taxon>
        <taxon>Actinomycetes</taxon>
        <taxon>Micrococcales</taxon>
        <taxon>Microbacteriaceae</taxon>
        <taxon>Microbacterium</taxon>
    </lineage>
</organism>
<name>A0ABV3LI42_9MICO</name>
<keyword evidence="3" id="KW-1185">Reference proteome</keyword>
<dbReference type="EMBL" id="JBFBMH010000014">
    <property type="protein sequence ID" value="MEW1975569.1"/>
    <property type="molecule type" value="Genomic_DNA"/>
</dbReference>
<keyword evidence="1" id="KW-0472">Membrane</keyword>
<comment type="caution">
    <text evidence="2">The sequence shown here is derived from an EMBL/GenBank/DDBJ whole genome shotgun (WGS) entry which is preliminary data.</text>
</comment>
<evidence type="ECO:0000256" key="1">
    <source>
        <dbReference type="SAM" id="Phobius"/>
    </source>
</evidence>
<evidence type="ECO:0000313" key="3">
    <source>
        <dbReference type="Proteomes" id="UP001553715"/>
    </source>
</evidence>
<reference evidence="2 3" key="1">
    <citation type="submission" date="2024-06" db="EMBL/GenBank/DDBJ databases">
        <title>The Natural Products Discovery Center: Release of the First 8490 Sequenced Strains for Exploring Actinobacteria Biosynthetic Diversity.</title>
        <authorList>
            <person name="Kalkreuter E."/>
            <person name="Kautsar S.A."/>
            <person name="Yang D."/>
            <person name="Bader C.D."/>
            <person name="Teijaro C.N."/>
            <person name="Fluegel L."/>
            <person name="Davis C.M."/>
            <person name="Simpson J.R."/>
            <person name="Lauterbach L."/>
            <person name="Steele A.D."/>
            <person name="Gui C."/>
            <person name="Meng S."/>
            <person name="Li G."/>
            <person name="Viehrig K."/>
            <person name="Ye F."/>
            <person name="Su P."/>
            <person name="Kiefer A.F."/>
            <person name="Nichols A."/>
            <person name="Cepeda A.J."/>
            <person name="Yan W."/>
            <person name="Fan B."/>
            <person name="Jiang Y."/>
            <person name="Adhikari A."/>
            <person name="Zheng C.-J."/>
            <person name="Schuster L."/>
            <person name="Cowan T.M."/>
            <person name="Smanski M.J."/>
            <person name="Chevrette M.G."/>
            <person name="De Carvalho L.P.S."/>
            <person name="Shen B."/>
        </authorList>
    </citation>
    <scope>NUCLEOTIDE SEQUENCE [LARGE SCALE GENOMIC DNA]</scope>
    <source>
        <strain evidence="2 3">NPDC077434</strain>
    </source>
</reference>
<gene>
    <name evidence="2" type="ORF">AB0301_10910</name>
</gene>
<dbReference type="RefSeq" id="WP_033107361.1">
    <property type="nucleotide sequence ID" value="NZ_JAJVKR010000009.1"/>
</dbReference>
<evidence type="ECO:0000313" key="2">
    <source>
        <dbReference type="EMBL" id="MEW1975569.1"/>
    </source>
</evidence>
<dbReference type="Proteomes" id="UP001553715">
    <property type="component" value="Unassembled WGS sequence"/>
</dbReference>
<keyword evidence="1" id="KW-1133">Transmembrane helix</keyword>
<feature type="transmembrane region" description="Helical" evidence="1">
    <location>
        <begin position="95"/>
        <end position="115"/>
    </location>
</feature>
<keyword evidence="1" id="KW-0812">Transmembrane</keyword>
<proteinExistence type="predicted"/>
<feature type="transmembrane region" description="Helical" evidence="1">
    <location>
        <begin position="70"/>
        <end position="89"/>
    </location>
</feature>